<dbReference type="GO" id="GO:0009307">
    <property type="term" value="P:DNA restriction-modification system"/>
    <property type="evidence" value="ECO:0007669"/>
    <property type="project" value="InterPro"/>
</dbReference>
<gene>
    <name evidence="3" type="ORF">E0486_00975</name>
</gene>
<dbReference type="Pfam" id="PF14338">
    <property type="entry name" value="Mrr_N"/>
    <property type="match status" value="1"/>
</dbReference>
<feature type="domain" description="Restriction endonuclease type IV Mrr" evidence="1">
    <location>
        <begin position="168"/>
        <end position="280"/>
    </location>
</feature>
<evidence type="ECO:0000259" key="2">
    <source>
        <dbReference type="Pfam" id="PF14338"/>
    </source>
</evidence>
<dbReference type="InterPro" id="IPR025745">
    <property type="entry name" value="Mrr-like_N_dom"/>
</dbReference>
<dbReference type="Pfam" id="PF04471">
    <property type="entry name" value="Mrr_cat"/>
    <property type="match status" value="1"/>
</dbReference>
<dbReference type="EMBL" id="SKFH01000001">
    <property type="protein sequence ID" value="TCZ74908.1"/>
    <property type="molecule type" value="Genomic_DNA"/>
</dbReference>
<dbReference type="AlphaFoldDB" id="A0A4R4EAJ8"/>
<dbReference type="InterPro" id="IPR011856">
    <property type="entry name" value="tRNA_endonuc-like_dom_sf"/>
</dbReference>
<evidence type="ECO:0000313" key="3">
    <source>
        <dbReference type="EMBL" id="TCZ74908.1"/>
    </source>
</evidence>
<evidence type="ECO:0000313" key="4">
    <source>
        <dbReference type="Proteomes" id="UP000295164"/>
    </source>
</evidence>
<dbReference type="Proteomes" id="UP000295164">
    <property type="component" value="Unassembled WGS sequence"/>
</dbReference>
<dbReference type="OrthoDB" id="9803736at2"/>
<comment type="caution">
    <text evidence="3">The sequence shown here is derived from an EMBL/GenBank/DDBJ whole genome shotgun (WGS) entry which is preliminary data.</text>
</comment>
<evidence type="ECO:0000259" key="1">
    <source>
        <dbReference type="Pfam" id="PF04471"/>
    </source>
</evidence>
<dbReference type="PANTHER" id="PTHR30015:SF7">
    <property type="entry name" value="TYPE IV METHYL-DIRECTED RESTRICTION ENZYME ECOKMRR"/>
    <property type="match status" value="1"/>
</dbReference>
<dbReference type="InterPro" id="IPR007560">
    <property type="entry name" value="Restrct_endonuc_IV_Mrr"/>
</dbReference>
<dbReference type="SUPFAM" id="SSF52980">
    <property type="entry name" value="Restriction endonuclease-like"/>
    <property type="match status" value="1"/>
</dbReference>
<dbReference type="GO" id="GO:0015666">
    <property type="term" value="F:restriction endodeoxyribonuclease activity"/>
    <property type="evidence" value="ECO:0007669"/>
    <property type="project" value="TreeGrafter"/>
</dbReference>
<accession>A0A4R4EAJ8</accession>
<organism evidence="3 4">
    <name type="scientific">Flaviaesturariibacter aridisoli</name>
    <dbReference type="NCBI Taxonomy" id="2545761"/>
    <lineage>
        <taxon>Bacteria</taxon>
        <taxon>Pseudomonadati</taxon>
        <taxon>Bacteroidota</taxon>
        <taxon>Chitinophagia</taxon>
        <taxon>Chitinophagales</taxon>
        <taxon>Chitinophagaceae</taxon>
        <taxon>Flaviaestuariibacter</taxon>
    </lineage>
</organism>
<dbReference type="PANTHER" id="PTHR30015">
    <property type="entry name" value="MRR RESTRICTION SYSTEM PROTEIN"/>
    <property type="match status" value="1"/>
</dbReference>
<name>A0A4R4EAJ8_9BACT</name>
<reference evidence="3 4" key="1">
    <citation type="submission" date="2019-03" db="EMBL/GenBank/DDBJ databases">
        <authorList>
            <person name="Kim M.K.M."/>
        </authorList>
    </citation>
    <scope>NUCLEOTIDE SEQUENCE [LARGE SCALE GENOMIC DNA]</scope>
    <source>
        <strain evidence="3 4">17J68-15</strain>
    </source>
</reference>
<protein>
    <submittedName>
        <fullName evidence="3">Mrr restriction system protein</fullName>
    </submittedName>
</protein>
<dbReference type="InterPro" id="IPR052906">
    <property type="entry name" value="Type_IV_Methyl-Rstrct_Enzyme"/>
</dbReference>
<dbReference type="InterPro" id="IPR011335">
    <property type="entry name" value="Restrct_endonuc-II-like"/>
</dbReference>
<dbReference type="GO" id="GO:0003677">
    <property type="term" value="F:DNA binding"/>
    <property type="evidence" value="ECO:0007669"/>
    <property type="project" value="InterPro"/>
</dbReference>
<sequence length="308" mass="34681">MPMKQLSDVSPSKATAAKTLYEALKVLNEEGNGLPGKEVIERAGKRLSLTDWEKEIYEKTGYVRWIAILHFYTVDATKAGYLRKSKGVWYITPEGESALKKYGPVELLESATAAYRKWDADRKNNKAPQAADEPPELDGFSVQVQKANLDQLEEQAISGIKEFIVKKNPYEFQDLVAALLRAMGYYTPFISPKGKDGGIDIIAYQDPLGVKTPRLKVQVKHYPQNPIAADAIRSLKGLINGGEEVGLFVTSGRFSNEAERFAREANVHIKLIDGEELIDLWRQFYHQLTDEDKNYLPLHPVYFLGSNE</sequence>
<keyword evidence="4" id="KW-1185">Reference proteome</keyword>
<proteinExistence type="predicted"/>
<feature type="domain" description="Restriction system protein Mrr-like N-terminal" evidence="2">
    <location>
        <begin position="20"/>
        <end position="100"/>
    </location>
</feature>
<dbReference type="Gene3D" id="3.40.1350.10">
    <property type="match status" value="1"/>
</dbReference>